<proteinExistence type="predicted"/>
<evidence type="ECO:0000256" key="1">
    <source>
        <dbReference type="SAM" id="MobiDB-lite"/>
    </source>
</evidence>
<name>A0A7S2GVL9_9STRA</name>
<feature type="compositionally biased region" description="Polar residues" evidence="1">
    <location>
        <begin position="266"/>
        <end position="279"/>
    </location>
</feature>
<dbReference type="SMART" id="SM00567">
    <property type="entry name" value="EZ_HEAT"/>
    <property type="match status" value="4"/>
</dbReference>
<organism evidence="2">
    <name type="scientific">Octactis speculum</name>
    <dbReference type="NCBI Taxonomy" id="3111310"/>
    <lineage>
        <taxon>Eukaryota</taxon>
        <taxon>Sar</taxon>
        <taxon>Stramenopiles</taxon>
        <taxon>Ochrophyta</taxon>
        <taxon>Dictyochophyceae</taxon>
        <taxon>Dictyochales</taxon>
        <taxon>Dictyochaceae</taxon>
        <taxon>Octactis</taxon>
    </lineage>
</organism>
<dbReference type="Gene3D" id="1.25.10.10">
    <property type="entry name" value="Leucine-rich Repeat Variant"/>
    <property type="match status" value="1"/>
</dbReference>
<dbReference type="EMBL" id="HBGS01053897">
    <property type="protein sequence ID" value="CAD9472940.1"/>
    <property type="molecule type" value="Transcribed_RNA"/>
</dbReference>
<dbReference type="Pfam" id="PF13646">
    <property type="entry name" value="HEAT_2"/>
    <property type="match status" value="2"/>
</dbReference>
<dbReference type="PANTHER" id="PTHR12697:SF5">
    <property type="entry name" value="DEOXYHYPUSINE HYDROXYLASE"/>
    <property type="match status" value="1"/>
</dbReference>
<dbReference type="InterPro" id="IPR011989">
    <property type="entry name" value="ARM-like"/>
</dbReference>
<dbReference type="InterPro" id="IPR004155">
    <property type="entry name" value="PBS_lyase_HEAT"/>
</dbReference>
<dbReference type="AlphaFoldDB" id="A0A7S2GVL9"/>
<dbReference type="PANTHER" id="PTHR12697">
    <property type="entry name" value="PBS LYASE HEAT-LIKE PROTEIN"/>
    <property type="match status" value="1"/>
</dbReference>
<gene>
    <name evidence="2" type="ORF">DSPE1174_LOCUS27794</name>
</gene>
<feature type="region of interest" description="Disordered" evidence="1">
    <location>
        <begin position="261"/>
        <end position="289"/>
    </location>
</feature>
<protein>
    <recommendedName>
        <fullName evidence="3">TOG domain-containing protein</fullName>
    </recommendedName>
</protein>
<dbReference type="SUPFAM" id="SSF48371">
    <property type="entry name" value="ARM repeat"/>
    <property type="match status" value="1"/>
</dbReference>
<evidence type="ECO:0000313" key="2">
    <source>
        <dbReference type="EMBL" id="CAD9472940.1"/>
    </source>
</evidence>
<reference evidence="2" key="1">
    <citation type="submission" date="2021-01" db="EMBL/GenBank/DDBJ databases">
        <authorList>
            <person name="Corre E."/>
            <person name="Pelletier E."/>
            <person name="Niang G."/>
            <person name="Scheremetjew M."/>
            <person name="Finn R."/>
            <person name="Kale V."/>
            <person name="Holt S."/>
            <person name="Cochrane G."/>
            <person name="Meng A."/>
            <person name="Brown T."/>
            <person name="Cohen L."/>
        </authorList>
    </citation>
    <scope>NUCLEOTIDE SEQUENCE</scope>
    <source>
        <strain evidence="2">CCMP1381</strain>
    </source>
</reference>
<dbReference type="InterPro" id="IPR016024">
    <property type="entry name" value="ARM-type_fold"/>
</dbReference>
<evidence type="ECO:0008006" key="3">
    <source>
        <dbReference type="Google" id="ProtNLM"/>
    </source>
</evidence>
<sequence>MCLMDDAPMVRRAAVHAIRSFEMAAVRNLDEIIKLLSNENDEVRKSAVGTIGQIGAAATIPDDAIGLIPRLLEDKSATVRAAACQALGNIGAAADMHLEPLSCCLTDEDDVVRGAAVEAMGAISEGLKAYASSLVLLVEGDPNWLVRRAAAGVLEQISPGGKQDYAALAAGSSSEIWDKLEGSQRGQLRHALQESSGMTLDDVICVKPTRHVDWALPSELHSSFYGINGTTAAELEPKLGRAASLPELRRSHRDDQVDLMDLKQSPPRSASSPCSNLTKAASERPFLNASERLKMDPASSPSSFDNSPPVMFFSFFTHID</sequence>
<accession>A0A7S2GVL9</accession>
<dbReference type="GO" id="GO:0016491">
    <property type="term" value="F:oxidoreductase activity"/>
    <property type="evidence" value="ECO:0007669"/>
    <property type="project" value="TreeGrafter"/>
</dbReference>